<dbReference type="Proteomes" id="UP000075714">
    <property type="component" value="Unassembled WGS sequence"/>
</dbReference>
<organism evidence="2 3">
    <name type="scientific">Gonium pectorale</name>
    <name type="common">Green alga</name>
    <dbReference type="NCBI Taxonomy" id="33097"/>
    <lineage>
        <taxon>Eukaryota</taxon>
        <taxon>Viridiplantae</taxon>
        <taxon>Chlorophyta</taxon>
        <taxon>core chlorophytes</taxon>
        <taxon>Chlorophyceae</taxon>
        <taxon>CS clade</taxon>
        <taxon>Chlamydomonadales</taxon>
        <taxon>Volvocaceae</taxon>
        <taxon>Gonium</taxon>
    </lineage>
</organism>
<evidence type="ECO:0000256" key="1">
    <source>
        <dbReference type="SAM" id="MobiDB-lite"/>
    </source>
</evidence>
<dbReference type="STRING" id="33097.A0A150G5Q0"/>
<name>A0A150G5Q0_GONPE</name>
<dbReference type="Gene3D" id="2.60.120.620">
    <property type="entry name" value="q2cbj1_9rhob like domain"/>
    <property type="match status" value="1"/>
</dbReference>
<sequence>MLGDIAALMQPAAPQVFAQLHKLNIYGPGGMFKEHVDTPVGEAHFGSLVVALPAAFEGGQLVVRHDRRTAELALGGGAATTNTPKTTEPMPEATAAAEAGRGAPSIAADLASRGSGGSGGGGGSGVALGPLVHYVAFFSDCAHEVLPVSSGYRVTLTYNLIATDVAATAMAGVAAGGARRLLPTVQPLAGGSDPLVAKLRELMARPTWQPGGATLGFLLEHKYACSFEELTSDLDDMPNAGGKGDLLDRVYMGKDFDYDYEQFGWVNMDEISMRAALEKAGFELATCWDILWLGLRGKKAEAKFQMWTVVSAYGNEPSTATVYSGVAMLLQVPAWGTPQRNVAMAPGGWAQEQVPGAGLMPAQGEEQCDSE</sequence>
<evidence type="ECO:0000313" key="3">
    <source>
        <dbReference type="Proteomes" id="UP000075714"/>
    </source>
</evidence>
<proteinExistence type="predicted"/>
<keyword evidence="3" id="KW-1185">Reference proteome</keyword>
<evidence type="ECO:0000313" key="2">
    <source>
        <dbReference type="EMBL" id="KXZ45209.1"/>
    </source>
</evidence>
<dbReference type="OrthoDB" id="542426at2759"/>
<dbReference type="EMBL" id="LSYV01000058">
    <property type="protein sequence ID" value="KXZ45209.1"/>
    <property type="molecule type" value="Genomic_DNA"/>
</dbReference>
<gene>
    <name evidence="2" type="ORF">GPECTOR_57g499</name>
</gene>
<dbReference type="AlphaFoldDB" id="A0A150G5Q0"/>
<dbReference type="PANTHER" id="PTHR33099:SF7">
    <property type="entry name" value="MYND-TYPE DOMAIN-CONTAINING PROTEIN"/>
    <property type="match status" value="1"/>
</dbReference>
<protein>
    <submittedName>
        <fullName evidence="2">Uncharacterized protein</fullName>
    </submittedName>
</protein>
<feature type="region of interest" description="Disordered" evidence="1">
    <location>
        <begin position="76"/>
        <end position="99"/>
    </location>
</feature>
<feature type="compositionally biased region" description="Low complexity" evidence="1">
    <location>
        <begin position="79"/>
        <end position="99"/>
    </location>
</feature>
<dbReference type="PANTHER" id="PTHR33099">
    <property type="entry name" value="FE2OG DIOXYGENASE DOMAIN-CONTAINING PROTEIN"/>
    <property type="match status" value="1"/>
</dbReference>
<reference evidence="3" key="1">
    <citation type="journal article" date="2016" name="Nat. Commun.">
        <title>The Gonium pectorale genome demonstrates co-option of cell cycle regulation during the evolution of multicellularity.</title>
        <authorList>
            <person name="Hanschen E.R."/>
            <person name="Marriage T.N."/>
            <person name="Ferris P.J."/>
            <person name="Hamaji T."/>
            <person name="Toyoda A."/>
            <person name="Fujiyama A."/>
            <person name="Neme R."/>
            <person name="Noguchi H."/>
            <person name="Minakuchi Y."/>
            <person name="Suzuki M."/>
            <person name="Kawai-Toyooka H."/>
            <person name="Smith D.R."/>
            <person name="Sparks H."/>
            <person name="Anderson J."/>
            <person name="Bakaric R."/>
            <person name="Luria V."/>
            <person name="Karger A."/>
            <person name="Kirschner M.W."/>
            <person name="Durand P.M."/>
            <person name="Michod R.E."/>
            <person name="Nozaki H."/>
            <person name="Olson B.J."/>
        </authorList>
    </citation>
    <scope>NUCLEOTIDE SEQUENCE [LARGE SCALE GENOMIC DNA]</scope>
    <source>
        <strain evidence="3">NIES-2863</strain>
    </source>
</reference>
<comment type="caution">
    <text evidence="2">The sequence shown here is derived from an EMBL/GenBank/DDBJ whole genome shotgun (WGS) entry which is preliminary data.</text>
</comment>
<accession>A0A150G5Q0</accession>